<organism evidence="1">
    <name type="scientific">Timema shepardi</name>
    <name type="common">Walking stick</name>
    <dbReference type="NCBI Taxonomy" id="629360"/>
    <lineage>
        <taxon>Eukaryota</taxon>
        <taxon>Metazoa</taxon>
        <taxon>Ecdysozoa</taxon>
        <taxon>Arthropoda</taxon>
        <taxon>Hexapoda</taxon>
        <taxon>Insecta</taxon>
        <taxon>Pterygota</taxon>
        <taxon>Neoptera</taxon>
        <taxon>Polyneoptera</taxon>
        <taxon>Phasmatodea</taxon>
        <taxon>Timematodea</taxon>
        <taxon>Timematoidea</taxon>
        <taxon>Timematidae</taxon>
        <taxon>Timema</taxon>
    </lineage>
</organism>
<sequence>MVSRISLMDYGFSHLADGPWFLAPRCWIMVSRISLMDHGFSHLAAGSWFLAPRCWIMVSRTSLVDHGVSHLADGSWFAVSQESDIEGTNHGASFRIPDDGRGSENKLVCHCNAVELNTTSALANYTTEAVVVLLLISAPLPSYLRCSCACVLRAIDQSLTLSRVCGQYSVCGDGAMGPDVSTLDFNNSCILFCRRHVRTGSGVETLAARQPAADQFANAFVVLSSTAEDGEIEVRISVV</sequence>
<dbReference type="EMBL" id="OC000182">
    <property type="protein sequence ID" value="CAD7256442.1"/>
    <property type="molecule type" value="Genomic_DNA"/>
</dbReference>
<reference evidence="1" key="1">
    <citation type="submission" date="2020-11" db="EMBL/GenBank/DDBJ databases">
        <authorList>
            <person name="Tran Van P."/>
        </authorList>
    </citation>
    <scope>NUCLEOTIDE SEQUENCE</scope>
</reference>
<name>A0A7R9FVP2_TIMSH</name>
<accession>A0A7R9FVP2</accession>
<dbReference type="AlphaFoldDB" id="A0A7R9FVP2"/>
<proteinExistence type="predicted"/>
<evidence type="ECO:0000313" key="1">
    <source>
        <dbReference type="EMBL" id="CAD7256442.1"/>
    </source>
</evidence>
<protein>
    <submittedName>
        <fullName evidence="1">Uncharacterized protein</fullName>
    </submittedName>
</protein>
<gene>
    <name evidence="1" type="ORF">TSIB3V08_LOCUS722</name>
</gene>